<dbReference type="Proteomes" id="UP000295832">
    <property type="component" value="Unassembled WGS sequence"/>
</dbReference>
<dbReference type="AlphaFoldDB" id="A0A4R8H1P3"/>
<comment type="caution">
    <text evidence="1">The sequence shown here is derived from an EMBL/GenBank/DDBJ whole genome shotgun (WGS) entry which is preliminary data.</text>
</comment>
<proteinExistence type="predicted"/>
<gene>
    <name evidence="1" type="ORF">C7959_13050</name>
</gene>
<name>A0A4R8H1P3_9FIRM</name>
<dbReference type="RefSeq" id="WP_243832516.1">
    <property type="nucleotide sequence ID" value="NZ_SOEG01000030.1"/>
</dbReference>
<dbReference type="EMBL" id="SOEG01000030">
    <property type="protein sequence ID" value="TDX48323.1"/>
    <property type="molecule type" value="Genomic_DNA"/>
</dbReference>
<evidence type="ECO:0000313" key="1">
    <source>
        <dbReference type="EMBL" id="TDX48323.1"/>
    </source>
</evidence>
<sequence length="104" mass="11619">MKFDANTIITLLGALSVIVIIARKFVPEIDHYLSQATPVLAEIDDIIDVVADNFSEVDILQQVDEISEKIIKELEEAGYQVDDPIKKKVDIRLKARAKKGELGK</sequence>
<dbReference type="STRING" id="926561.GCA_000379025_02555"/>
<evidence type="ECO:0000313" key="2">
    <source>
        <dbReference type="Proteomes" id="UP000295832"/>
    </source>
</evidence>
<protein>
    <submittedName>
        <fullName evidence="1">Uncharacterized protein</fullName>
    </submittedName>
</protein>
<reference evidence="1 2" key="1">
    <citation type="submission" date="2019-03" db="EMBL/GenBank/DDBJ databases">
        <title>Subsurface microbial communities from deep shales in Ohio and West Virginia, USA.</title>
        <authorList>
            <person name="Wrighton K."/>
        </authorList>
    </citation>
    <scope>NUCLEOTIDE SEQUENCE [LARGE SCALE GENOMIC DNA]</scope>
    <source>
        <strain evidence="1 2">MSL 6dP</strain>
    </source>
</reference>
<accession>A0A4R8H1P3</accession>
<organism evidence="1 2">
    <name type="scientific">Orenia marismortui</name>
    <dbReference type="NCBI Taxonomy" id="46469"/>
    <lineage>
        <taxon>Bacteria</taxon>
        <taxon>Bacillati</taxon>
        <taxon>Bacillota</taxon>
        <taxon>Clostridia</taxon>
        <taxon>Halanaerobiales</taxon>
        <taxon>Halobacteroidaceae</taxon>
        <taxon>Orenia</taxon>
    </lineage>
</organism>
<keyword evidence="2" id="KW-1185">Reference proteome</keyword>